<dbReference type="NCBIfam" id="NF038126">
    <property type="entry name" value="PEP_CTERM_FxDxF"/>
    <property type="match status" value="1"/>
</dbReference>
<evidence type="ECO:0000313" key="2">
    <source>
        <dbReference type="EMBL" id="URI11665.1"/>
    </source>
</evidence>
<organism evidence="2 3">
    <name type="scientific">Aquincola tertiaricarbonis</name>
    <dbReference type="NCBI Taxonomy" id="391953"/>
    <lineage>
        <taxon>Bacteria</taxon>
        <taxon>Pseudomonadati</taxon>
        <taxon>Pseudomonadota</taxon>
        <taxon>Betaproteobacteria</taxon>
        <taxon>Burkholderiales</taxon>
        <taxon>Sphaerotilaceae</taxon>
        <taxon>Aquincola</taxon>
    </lineage>
</organism>
<dbReference type="InterPro" id="IPR013424">
    <property type="entry name" value="Ice-binding_C"/>
</dbReference>
<evidence type="ECO:0000313" key="3">
    <source>
        <dbReference type="Proteomes" id="UP001056201"/>
    </source>
</evidence>
<dbReference type="EMBL" id="CP097636">
    <property type="protein sequence ID" value="URI11665.1"/>
    <property type="molecule type" value="Genomic_DNA"/>
</dbReference>
<evidence type="ECO:0000259" key="1">
    <source>
        <dbReference type="Pfam" id="PF07589"/>
    </source>
</evidence>
<accession>A0ABY4SGG0</accession>
<dbReference type="NCBIfam" id="TIGR02595">
    <property type="entry name" value="PEP_CTERM"/>
    <property type="match status" value="1"/>
</dbReference>
<dbReference type="Pfam" id="PF07589">
    <property type="entry name" value="PEP-CTERM"/>
    <property type="match status" value="1"/>
</dbReference>
<dbReference type="Proteomes" id="UP001056201">
    <property type="component" value="Chromosome 2"/>
</dbReference>
<keyword evidence="3" id="KW-1185">Reference proteome</keyword>
<protein>
    <submittedName>
        <fullName evidence="2">FxDxF family PEP-CTERM protein</fullName>
    </submittedName>
</protein>
<reference evidence="2" key="1">
    <citation type="submission" date="2022-05" db="EMBL/GenBank/DDBJ databases">
        <title>An RpoN-dependent PEP-CTERM gene is involved in floc formation of an Aquincola tertiaricarbonis strain.</title>
        <authorList>
            <person name="Qiu D."/>
            <person name="Xia M."/>
        </authorList>
    </citation>
    <scope>NUCLEOTIDE SEQUENCE</scope>
    <source>
        <strain evidence="2">RN12</strain>
    </source>
</reference>
<feature type="domain" description="Ice-binding protein C-terminal" evidence="1">
    <location>
        <begin position="117"/>
        <end position="141"/>
    </location>
</feature>
<gene>
    <name evidence="2" type="ORF">MW290_22340</name>
</gene>
<name>A0ABY4SGG0_AQUTE</name>
<sequence>MSIQAQACAGFFDGNLLSNSPTDVAAQKAALNSLGFVWNGDFNTVEKHGVTAGTLDFSTPLNSTTYLAIHFGNGKGGPGNATAFYRLDAGSNLDSLLLNYSAGGNAVLYATSASTPPVPEPETYAMLLAGLGVVGFIARRRQR</sequence>
<proteinExistence type="predicted"/>